<evidence type="ECO:0000256" key="7">
    <source>
        <dbReference type="ARBA" id="ARBA00023130"/>
    </source>
</evidence>
<dbReference type="InterPro" id="IPR011162">
    <property type="entry name" value="MHC_I/II-like_Ag-recog"/>
</dbReference>
<dbReference type="SUPFAM" id="SSF54452">
    <property type="entry name" value="MHC antigen-recognition domain"/>
    <property type="match status" value="1"/>
</dbReference>
<dbReference type="InterPro" id="IPR001003">
    <property type="entry name" value="MHC_II_a_N"/>
</dbReference>
<evidence type="ECO:0000256" key="9">
    <source>
        <dbReference type="ARBA" id="ARBA00023157"/>
    </source>
</evidence>
<dbReference type="Pfam" id="PF07654">
    <property type="entry name" value="C1-set"/>
    <property type="match status" value="1"/>
</dbReference>
<dbReference type="InterPro" id="IPR003006">
    <property type="entry name" value="Ig/MHC_CS"/>
</dbReference>
<keyword evidence="5" id="KW-0391">Immunity</keyword>
<dbReference type="PANTHER" id="PTHR19944:SF86">
    <property type="entry name" value="HLA CLASS II HISTOCOMPATIBILITY ANTIGEN, DR ALPHA CHAIN"/>
    <property type="match status" value="1"/>
</dbReference>
<keyword evidence="8 12" id="KW-0472">Membrane</keyword>
<reference evidence="15" key="1">
    <citation type="submission" date="2025-05" db="UniProtKB">
        <authorList>
            <consortium name="RefSeq"/>
        </authorList>
    </citation>
    <scope>NUCLEOTIDE SEQUENCE [LARGE SCALE GENOMIC DNA]</scope>
</reference>
<comment type="similarity">
    <text evidence="2">Belongs to the MHC class II family.</text>
</comment>
<proteinExistence type="inferred from homology"/>
<evidence type="ECO:0000256" key="8">
    <source>
        <dbReference type="ARBA" id="ARBA00023136"/>
    </source>
</evidence>
<organism evidence="15 16">
    <name type="scientific">Pogona vitticeps</name>
    <name type="common">central bearded dragon</name>
    <dbReference type="NCBI Taxonomy" id="103695"/>
    <lineage>
        <taxon>Eukaryota</taxon>
        <taxon>Metazoa</taxon>
        <taxon>Chordata</taxon>
        <taxon>Craniata</taxon>
        <taxon>Vertebrata</taxon>
        <taxon>Euteleostomi</taxon>
        <taxon>Lepidosauria</taxon>
        <taxon>Squamata</taxon>
        <taxon>Bifurcata</taxon>
        <taxon>Unidentata</taxon>
        <taxon>Episquamata</taxon>
        <taxon>Toxicofera</taxon>
        <taxon>Iguania</taxon>
        <taxon>Acrodonta</taxon>
        <taxon>Agamidae</taxon>
        <taxon>Amphibolurinae</taxon>
        <taxon>Pogona</taxon>
    </lineage>
</organism>
<accession>A0ABM5FF39</accession>
<evidence type="ECO:0000256" key="11">
    <source>
        <dbReference type="ARBA" id="ARBA00023182"/>
    </source>
</evidence>
<reference evidence="16" key="2">
    <citation type="submission" date="2025-08" db="UniProtKB">
        <authorList>
            <consortium name="RefSeq"/>
        </authorList>
    </citation>
    <scope>IDENTIFICATION</scope>
</reference>
<comment type="subcellular location">
    <subcellularLocation>
        <location evidence="1">Membrane</location>
        <topology evidence="1">Single-pass type I membrane protein</topology>
    </subcellularLocation>
</comment>
<evidence type="ECO:0000313" key="15">
    <source>
        <dbReference type="Proteomes" id="UP001652642"/>
    </source>
</evidence>
<evidence type="ECO:0000313" key="16">
    <source>
        <dbReference type="RefSeq" id="XP_072844017.1"/>
    </source>
</evidence>
<evidence type="ECO:0000256" key="2">
    <source>
        <dbReference type="ARBA" id="ARBA00007394"/>
    </source>
</evidence>
<dbReference type="CDD" id="cd05767">
    <property type="entry name" value="IgC1_MHC_II_alpha"/>
    <property type="match status" value="1"/>
</dbReference>
<dbReference type="SUPFAM" id="SSF48726">
    <property type="entry name" value="Immunoglobulin"/>
    <property type="match status" value="1"/>
</dbReference>
<feature type="transmembrane region" description="Helical" evidence="12">
    <location>
        <begin position="223"/>
        <end position="241"/>
    </location>
</feature>
<dbReference type="Pfam" id="PF00993">
    <property type="entry name" value="MHC_II_alpha"/>
    <property type="match status" value="1"/>
</dbReference>
<dbReference type="Gene3D" id="2.60.40.10">
    <property type="entry name" value="Immunoglobulins"/>
    <property type="match status" value="1"/>
</dbReference>
<feature type="signal peptide" evidence="13">
    <location>
        <begin position="1"/>
        <end position="24"/>
    </location>
</feature>
<keyword evidence="7" id="KW-1064">Adaptive immunity</keyword>
<evidence type="ECO:0000256" key="1">
    <source>
        <dbReference type="ARBA" id="ARBA00004479"/>
    </source>
</evidence>
<evidence type="ECO:0000256" key="5">
    <source>
        <dbReference type="ARBA" id="ARBA00022859"/>
    </source>
</evidence>
<keyword evidence="10" id="KW-0325">Glycoprotein</keyword>
<sequence>MAAGGEAFLLALGGLLLALPAATAVKVHKEVELDFFQESLPSGPESGEFLQSFDEEEIFHVDWAQKKNVWRLPYFAQHMSFEVQGALGNLAVMKNNLEIMRKRSNQTRAQNVAPSATVYPKDPVELGDPNVLICFVDKFSPPVLNITWLKNGQVVSQGVQETGFYSSIDYTFRKFSYLAFIPQDGDVYACQVDHWGLQGSLTRLWDPKVPPPVSEMPENLLCGLGLTLGILGVIAGPVLFFKARKMNQDHGGR</sequence>
<dbReference type="SMART" id="SM00407">
    <property type="entry name" value="IGc1"/>
    <property type="match status" value="1"/>
</dbReference>
<dbReference type="InterPro" id="IPR003597">
    <property type="entry name" value="Ig_C1-set"/>
</dbReference>
<dbReference type="InterPro" id="IPR050160">
    <property type="entry name" value="MHC/Immunoglobulin"/>
</dbReference>
<dbReference type="SMART" id="SM00920">
    <property type="entry name" value="MHC_II_alpha"/>
    <property type="match status" value="1"/>
</dbReference>
<keyword evidence="6 12" id="KW-1133">Transmembrane helix</keyword>
<dbReference type="RefSeq" id="XP_072844017.1">
    <property type="nucleotide sequence ID" value="XM_072987916.1"/>
</dbReference>
<evidence type="ECO:0000256" key="13">
    <source>
        <dbReference type="SAM" id="SignalP"/>
    </source>
</evidence>
<keyword evidence="4 13" id="KW-0732">Signal</keyword>
<dbReference type="Gene3D" id="3.10.320.10">
    <property type="entry name" value="Class II Histocompatibility Antigen, M Beta Chain, Chain B, domain 1"/>
    <property type="match status" value="1"/>
</dbReference>
<evidence type="ECO:0000256" key="12">
    <source>
        <dbReference type="SAM" id="Phobius"/>
    </source>
</evidence>
<evidence type="ECO:0000259" key="14">
    <source>
        <dbReference type="PROSITE" id="PS50835"/>
    </source>
</evidence>
<name>A0ABM5FF39_9SAUR</name>
<protein>
    <submittedName>
        <fullName evidence="16">H-2 class II histocompatibility antigen, A-U alpha chain-like</fullName>
    </submittedName>
</protein>
<dbReference type="InterPro" id="IPR007110">
    <property type="entry name" value="Ig-like_dom"/>
</dbReference>
<evidence type="ECO:0000256" key="10">
    <source>
        <dbReference type="ARBA" id="ARBA00023180"/>
    </source>
</evidence>
<dbReference type="PANTHER" id="PTHR19944">
    <property type="entry name" value="MHC CLASS II-RELATED"/>
    <property type="match status" value="1"/>
</dbReference>
<gene>
    <name evidence="16" type="primary">LOC140703836</name>
</gene>
<dbReference type="PROSITE" id="PS00290">
    <property type="entry name" value="IG_MHC"/>
    <property type="match status" value="1"/>
</dbReference>
<dbReference type="PROSITE" id="PS50835">
    <property type="entry name" value="IG_LIKE"/>
    <property type="match status" value="1"/>
</dbReference>
<keyword evidence="11" id="KW-0491">MHC II</keyword>
<keyword evidence="3 12" id="KW-0812">Transmembrane</keyword>
<dbReference type="InterPro" id="IPR013783">
    <property type="entry name" value="Ig-like_fold"/>
</dbReference>
<dbReference type="Proteomes" id="UP001652642">
    <property type="component" value="Chromosome 2"/>
</dbReference>
<dbReference type="GeneID" id="140703836"/>
<keyword evidence="15" id="KW-1185">Reference proteome</keyword>
<dbReference type="InterPro" id="IPR014745">
    <property type="entry name" value="MHC_II_a/b_N"/>
</dbReference>
<evidence type="ECO:0000256" key="4">
    <source>
        <dbReference type="ARBA" id="ARBA00022729"/>
    </source>
</evidence>
<feature type="chain" id="PRO_5046096926" evidence="13">
    <location>
        <begin position="25"/>
        <end position="253"/>
    </location>
</feature>
<evidence type="ECO:0000256" key="6">
    <source>
        <dbReference type="ARBA" id="ARBA00022989"/>
    </source>
</evidence>
<dbReference type="InterPro" id="IPR036179">
    <property type="entry name" value="Ig-like_dom_sf"/>
</dbReference>
<feature type="domain" description="Ig-like" evidence="14">
    <location>
        <begin position="114"/>
        <end position="202"/>
    </location>
</feature>
<keyword evidence="9" id="KW-1015">Disulfide bond</keyword>
<evidence type="ECO:0000256" key="3">
    <source>
        <dbReference type="ARBA" id="ARBA00022692"/>
    </source>
</evidence>